<dbReference type="OrthoDB" id="10615848at2759"/>
<feature type="non-terminal residue" evidence="2">
    <location>
        <position position="1"/>
    </location>
</feature>
<evidence type="ECO:0000313" key="2">
    <source>
        <dbReference type="EMBL" id="KZT59525.1"/>
    </source>
</evidence>
<dbReference type="STRING" id="1353952.A0A165HNP4"/>
<name>A0A165HNP4_9BASI</name>
<sequence>PNHHWSLAFDPPVWVRSSALHALGLGGQPHLPAECVAAQAADWLAAVLGARPAPAPAPTPTYTWHTRLPSRSSKAYALTFAPSPGSALEGGAQLSRLPVRSAGELSRALDVVQRECWLAGVLRGLEPWAADAQEREGEDGPLTLTVEQLLAGALPASPRIPMTLTLAPYLAPPSPSPYFTLAVLPHLTLSVHPPTPSARATRTRTRIRVERQSVFPPPNSGPEQARDWEARAAEVLRRGGVPFLAEWAWEGEHALVREYPGKALLPELALPAQPQIRVGDLDLDLDLPLDHLGALDALGHHHLAAMGMGMGMGMDLDLDLDRHSLLSGMNGTDDPSEHQQLHQQLDDAALAAGQTLGLGLGLGVGLGLREGGPDGEGSAFEELFGSEGVGSAFDMADMAVGVGVGVGGMPDIEMDMADLGSLHNLGNLHNLDNLDNLGNLGMGIGMGLGGPIAGMQMDDLGGGGGGMDDLGGMGLGGEGELGAAGAGAGDAPAVALAGEGAEEAAGKSGESAPVVPEGA</sequence>
<protein>
    <submittedName>
        <fullName evidence="2">Uncharacterized protein</fullName>
    </submittedName>
</protein>
<dbReference type="Proteomes" id="UP000076842">
    <property type="component" value="Unassembled WGS sequence"/>
</dbReference>
<dbReference type="AlphaFoldDB" id="A0A165HNP4"/>
<reference evidence="2 3" key="1">
    <citation type="journal article" date="2016" name="Mol. Biol. Evol.">
        <title>Comparative Genomics of Early-Diverging Mushroom-Forming Fungi Provides Insights into the Origins of Lignocellulose Decay Capabilities.</title>
        <authorList>
            <person name="Nagy L.G."/>
            <person name="Riley R."/>
            <person name="Tritt A."/>
            <person name="Adam C."/>
            <person name="Daum C."/>
            <person name="Floudas D."/>
            <person name="Sun H."/>
            <person name="Yadav J.S."/>
            <person name="Pangilinan J."/>
            <person name="Larsson K.H."/>
            <person name="Matsuura K."/>
            <person name="Barry K."/>
            <person name="Labutti K."/>
            <person name="Kuo R."/>
            <person name="Ohm R.A."/>
            <person name="Bhattacharya S.S."/>
            <person name="Shirouzu T."/>
            <person name="Yoshinaga Y."/>
            <person name="Martin F.M."/>
            <person name="Grigoriev I.V."/>
            <person name="Hibbett D.S."/>
        </authorList>
    </citation>
    <scope>NUCLEOTIDE SEQUENCE [LARGE SCALE GENOMIC DNA]</scope>
    <source>
        <strain evidence="2 3">HHB12733</strain>
    </source>
</reference>
<evidence type="ECO:0000256" key="1">
    <source>
        <dbReference type="SAM" id="MobiDB-lite"/>
    </source>
</evidence>
<keyword evidence="3" id="KW-1185">Reference proteome</keyword>
<evidence type="ECO:0000313" key="3">
    <source>
        <dbReference type="Proteomes" id="UP000076842"/>
    </source>
</evidence>
<accession>A0A165HNP4</accession>
<proteinExistence type="predicted"/>
<feature type="region of interest" description="Disordered" evidence="1">
    <location>
        <begin position="498"/>
        <end position="519"/>
    </location>
</feature>
<gene>
    <name evidence="2" type="ORF">CALCODRAFT_481419</name>
</gene>
<dbReference type="InParanoid" id="A0A165HNP4"/>
<dbReference type="EMBL" id="KV423939">
    <property type="protein sequence ID" value="KZT59525.1"/>
    <property type="molecule type" value="Genomic_DNA"/>
</dbReference>
<organism evidence="2 3">
    <name type="scientific">Calocera cornea HHB12733</name>
    <dbReference type="NCBI Taxonomy" id="1353952"/>
    <lineage>
        <taxon>Eukaryota</taxon>
        <taxon>Fungi</taxon>
        <taxon>Dikarya</taxon>
        <taxon>Basidiomycota</taxon>
        <taxon>Agaricomycotina</taxon>
        <taxon>Dacrymycetes</taxon>
        <taxon>Dacrymycetales</taxon>
        <taxon>Dacrymycetaceae</taxon>
        <taxon>Calocera</taxon>
    </lineage>
</organism>